<reference evidence="1 2" key="1">
    <citation type="submission" date="2017-12" db="EMBL/GenBank/DDBJ databases">
        <title>Genomes of bacteria within cyanobacterial aggregates.</title>
        <authorList>
            <person name="Cai H."/>
        </authorList>
    </citation>
    <scope>NUCLEOTIDE SEQUENCE [LARGE SCALE GENOMIC DNA]</scope>
    <source>
        <strain evidence="1 2">TH16</strain>
        <plasmid evidence="1 2">unnamed3</plasmid>
    </source>
</reference>
<dbReference type="EMBL" id="CP025615">
    <property type="protein sequence ID" value="AUN33960.1"/>
    <property type="molecule type" value="Genomic_DNA"/>
</dbReference>
<dbReference type="Pfam" id="PF13469">
    <property type="entry name" value="Sulfotransfer_3"/>
    <property type="match status" value="1"/>
</dbReference>
<dbReference type="Proteomes" id="UP000234752">
    <property type="component" value="Plasmid unnamed3"/>
</dbReference>
<evidence type="ECO:0008006" key="3">
    <source>
        <dbReference type="Google" id="ProtNLM"/>
    </source>
</evidence>
<sequence>MNNQSFFFDIPNVLIKFNNDQHSIVEKRRGNYGFDHEKLISLISIMKILKSRCKSIRAFVCGPNADWVSDVVVEIAETLKFTDISISHSLSLSDWSGRVDDFNAIIDTGCEEIEHLALMDMQVAESAKKSFFFSAAFSTRFRFDASFSTGFQQYVLERHGFKPFVLSYYCVFMKGLLSPQLVTSLRKIEPELQKRCIFIFGHARSASSLVFHILNESQEVLISYEANWNIHKNNHCFIDNYNYLQMRPDRPLSKGFYLPQITPSSADMATIFETFLSAYTFFGDKMAYGARSAFYERHPANIAFDFLMRHFPFARFIVTLRHPRTAITAMKRMRKDLSIQLLFDFWLGGIISQINLFLISDRTVIAPHERVVAGKIEPLVTLTGLDLSSALCLVKEEDVSTTEILVREFWSEQGEEVAPLIAQLSGLYDELMALIDETSGRYKVASDRHYVIAIRDAFVKEYEAFLRVFAD</sequence>
<proteinExistence type="predicted"/>
<dbReference type="RefSeq" id="WP_102115461.1">
    <property type="nucleotide sequence ID" value="NZ_BMGN01000015.1"/>
</dbReference>
<keyword evidence="2" id="KW-1185">Reference proteome</keyword>
<evidence type="ECO:0000313" key="2">
    <source>
        <dbReference type="Proteomes" id="UP000234752"/>
    </source>
</evidence>
<keyword evidence="1" id="KW-0614">Plasmid</keyword>
<protein>
    <recommendedName>
        <fullName evidence="3">Sulfotransferase domain-containing protein</fullName>
    </recommendedName>
</protein>
<dbReference type="SUPFAM" id="SSF52540">
    <property type="entry name" value="P-loop containing nucleoside triphosphate hydrolases"/>
    <property type="match status" value="1"/>
</dbReference>
<gene>
    <name evidence="1" type="ORF">C0V82_26545</name>
</gene>
<geneLocation type="plasmid" evidence="1 2">
    <name>unnamed3</name>
</geneLocation>
<dbReference type="Gene3D" id="3.40.50.300">
    <property type="entry name" value="P-loop containing nucleotide triphosphate hydrolases"/>
    <property type="match status" value="1"/>
</dbReference>
<dbReference type="KEGG" id="ncb:C0V82_26545"/>
<accession>A0A2K9NLL6</accession>
<dbReference type="InterPro" id="IPR027417">
    <property type="entry name" value="P-loop_NTPase"/>
</dbReference>
<name>A0A2K9NLL6_9PROT</name>
<evidence type="ECO:0000313" key="1">
    <source>
        <dbReference type="EMBL" id="AUN33960.1"/>
    </source>
</evidence>
<organism evidence="1 2">
    <name type="scientific">Niveispirillum cyanobacteriorum</name>
    <dbReference type="NCBI Taxonomy" id="1612173"/>
    <lineage>
        <taxon>Bacteria</taxon>
        <taxon>Pseudomonadati</taxon>
        <taxon>Pseudomonadota</taxon>
        <taxon>Alphaproteobacteria</taxon>
        <taxon>Rhodospirillales</taxon>
        <taxon>Azospirillaceae</taxon>
        <taxon>Niveispirillum</taxon>
    </lineage>
</organism>
<dbReference type="AlphaFoldDB" id="A0A2K9NLL6"/>